<keyword evidence="4" id="KW-0472">Membrane</keyword>
<accession>A0AAV7F3P1</accession>
<keyword evidence="2" id="KW-0328">Glycosyltransferase</keyword>
<gene>
    <name evidence="7" type="ORF">H6P81_000288</name>
</gene>
<sequence>MISPPPFFICCLLLVFLPLSILLSANTNSIRIPLQLHPIFPRFKTATGSSSVLPVYLGTVENTPRVVIRRRFNGDGALLRRAARCKPNPISPGKVAFMFLTTVPLPFAPLWERFFANRTGLFNIYVHADPTRPYPVPFEGVFSGRVIPSSKPTRRAHHSLIAAARRLLAHALLDDPGNAVFVLLSPSCIPLRSFPFVHRALIGRGGGGKSFIEILAGEPGIEERYNARGEGTMMPEVPFERFRVGSQFFSLRRRHAVAVANDTALWSKFRRPCRDADSCYPEEHYFATLLSMRDPRGCVPATLTHVDWTGSVGGHPRTYAPEEVGPDLIRGLRSARPRYGEDAVWGEAMDKRWDPFLFARKFAPECLVPLMRIADEVILLHDRR</sequence>
<keyword evidence="8" id="KW-1185">Reference proteome</keyword>
<evidence type="ECO:0000256" key="2">
    <source>
        <dbReference type="ARBA" id="ARBA00022676"/>
    </source>
</evidence>
<proteinExistence type="predicted"/>
<dbReference type="PANTHER" id="PTHR31042">
    <property type="entry name" value="CORE-2/I-BRANCHING BETA-1,6-N-ACETYLGLUCOSAMINYLTRANSFERASE FAMILY PROTEIN-RELATED"/>
    <property type="match status" value="1"/>
</dbReference>
<comment type="subcellular location">
    <subcellularLocation>
        <location evidence="1">Membrane</location>
        <topology evidence="1">Single-pass type II membrane protein</topology>
    </subcellularLocation>
</comment>
<dbReference type="EMBL" id="JAINDJ010000002">
    <property type="protein sequence ID" value="KAG9455780.1"/>
    <property type="molecule type" value="Genomic_DNA"/>
</dbReference>
<dbReference type="PANTHER" id="PTHR31042:SF60">
    <property type="entry name" value="CORE-2_I-BRANCHING BETA-1,6-N-ACETYLGLUCOSAMINYLTRANSFERASE FAMILY PROTEIN"/>
    <property type="match status" value="1"/>
</dbReference>
<keyword evidence="3" id="KW-0808">Transferase</keyword>
<name>A0AAV7F3P1_ARIFI</name>
<dbReference type="InterPro" id="IPR044174">
    <property type="entry name" value="BC10-like"/>
</dbReference>
<dbReference type="Pfam" id="PF02485">
    <property type="entry name" value="Branch"/>
    <property type="match status" value="1"/>
</dbReference>
<evidence type="ECO:0000256" key="4">
    <source>
        <dbReference type="ARBA" id="ARBA00023136"/>
    </source>
</evidence>
<protein>
    <recommendedName>
        <fullName evidence="9">Core-2/I-branching beta-1,6-N-acetylglucosaminyltransferase family protein</fullName>
    </recommendedName>
</protein>
<evidence type="ECO:0008006" key="9">
    <source>
        <dbReference type="Google" id="ProtNLM"/>
    </source>
</evidence>
<dbReference type="GO" id="GO:0016757">
    <property type="term" value="F:glycosyltransferase activity"/>
    <property type="evidence" value="ECO:0007669"/>
    <property type="project" value="UniProtKB-KW"/>
</dbReference>
<dbReference type="Proteomes" id="UP000825729">
    <property type="component" value="Unassembled WGS sequence"/>
</dbReference>
<evidence type="ECO:0000313" key="8">
    <source>
        <dbReference type="Proteomes" id="UP000825729"/>
    </source>
</evidence>
<feature type="signal peptide" evidence="6">
    <location>
        <begin position="1"/>
        <end position="27"/>
    </location>
</feature>
<evidence type="ECO:0000313" key="7">
    <source>
        <dbReference type="EMBL" id="KAG9455780.1"/>
    </source>
</evidence>
<evidence type="ECO:0000256" key="1">
    <source>
        <dbReference type="ARBA" id="ARBA00004606"/>
    </source>
</evidence>
<comment type="caution">
    <text evidence="7">The sequence shown here is derived from an EMBL/GenBank/DDBJ whole genome shotgun (WGS) entry which is preliminary data.</text>
</comment>
<keyword evidence="5" id="KW-0325">Glycoprotein</keyword>
<dbReference type="AlphaFoldDB" id="A0AAV7F3P1"/>
<evidence type="ECO:0000256" key="5">
    <source>
        <dbReference type="ARBA" id="ARBA00023180"/>
    </source>
</evidence>
<keyword evidence="6" id="KW-0732">Signal</keyword>
<reference evidence="7 8" key="1">
    <citation type="submission" date="2021-07" db="EMBL/GenBank/DDBJ databases">
        <title>The Aristolochia fimbriata genome: insights into angiosperm evolution, floral development and chemical biosynthesis.</title>
        <authorList>
            <person name="Jiao Y."/>
        </authorList>
    </citation>
    <scope>NUCLEOTIDE SEQUENCE [LARGE SCALE GENOMIC DNA]</scope>
    <source>
        <strain evidence="7">IBCAS-2021</strain>
        <tissue evidence="7">Leaf</tissue>
    </source>
</reference>
<feature type="chain" id="PRO_5043809617" description="Core-2/I-branching beta-1,6-N-acetylglucosaminyltransferase family protein" evidence="6">
    <location>
        <begin position="28"/>
        <end position="384"/>
    </location>
</feature>
<dbReference type="InterPro" id="IPR003406">
    <property type="entry name" value="Glyco_trans_14"/>
</dbReference>
<organism evidence="7 8">
    <name type="scientific">Aristolochia fimbriata</name>
    <name type="common">White veined hardy Dutchman's pipe vine</name>
    <dbReference type="NCBI Taxonomy" id="158543"/>
    <lineage>
        <taxon>Eukaryota</taxon>
        <taxon>Viridiplantae</taxon>
        <taxon>Streptophyta</taxon>
        <taxon>Embryophyta</taxon>
        <taxon>Tracheophyta</taxon>
        <taxon>Spermatophyta</taxon>
        <taxon>Magnoliopsida</taxon>
        <taxon>Magnoliidae</taxon>
        <taxon>Piperales</taxon>
        <taxon>Aristolochiaceae</taxon>
        <taxon>Aristolochia</taxon>
    </lineage>
</organism>
<evidence type="ECO:0000256" key="6">
    <source>
        <dbReference type="SAM" id="SignalP"/>
    </source>
</evidence>
<dbReference type="GO" id="GO:0016020">
    <property type="term" value="C:membrane"/>
    <property type="evidence" value="ECO:0007669"/>
    <property type="project" value="UniProtKB-SubCell"/>
</dbReference>
<evidence type="ECO:0000256" key="3">
    <source>
        <dbReference type="ARBA" id="ARBA00022679"/>
    </source>
</evidence>